<dbReference type="EMBL" id="BOPL01000002">
    <property type="protein sequence ID" value="GIK00428.1"/>
    <property type="molecule type" value="Genomic_DNA"/>
</dbReference>
<dbReference type="SUPFAM" id="SSF56112">
    <property type="entry name" value="Protein kinase-like (PK-like)"/>
    <property type="match status" value="1"/>
</dbReference>
<accession>A0A9P3BQ25</accession>
<name>A0A9P3BQ25_ASPVI</name>
<evidence type="ECO:0000313" key="2">
    <source>
        <dbReference type="EMBL" id="GIK00428.1"/>
    </source>
</evidence>
<dbReference type="Pfam" id="PF01636">
    <property type="entry name" value="APH"/>
    <property type="match status" value="1"/>
</dbReference>
<organism evidence="2 3">
    <name type="scientific">Aspergillus viridinutans</name>
    <dbReference type="NCBI Taxonomy" id="75553"/>
    <lineage>
        <taxon>Eukaryota</taxon>
        <taxon>Fungi</taxon>
        <taxon>Dikarya</taxon>
        <taxon>Ascomycota</taxon>
        <taxon>Pezizomycotina</taxon>
        <taxon>Eurotiomycetes</taxon>
        <taxon>Eurotiomycetidae</taxon>
        <taxon>Eurotiales</taxon>
        <taxon>Aspergillaceae</taxon>
        <taxon>Aspergillus</taxon>
        <taxon>Aspergillus subgen. Fumigati</taxon>
    </lineage>
</organism>
<dbReference type="InterPro" id="IPR051678">
    <property type="entry name" value="AGP_Transferase"/>
</dbReference>
<dbReference type="RefSeq" id="XP_043123614.1">
    <property type="nucleotide sequence ID" value="XM_043267679.1"/>
</dbReference>
<dbReference type="GeneID" id="66932435"/>
<feature type="domain" description="Aminoglycoside phosphotransferase" evidence="1">
    <location>
        <begin position="69"/>
        <end position="266"/>
    </location>
</feature>
<evidence type="ECO:0000259" key="1">
    <source>
        <dbReference type="Pfam" id="PF01636"/>
    </source>
</evidence>
<dbReference type="Proteomes" id="UP000710440">
    <property type="component" value="Unassembled WGS sequence"/>
</dbReference>
<keyword evidence="3" id="KW-1185">Reference proteome</keyword>
<evidence type="ECO:0000313" key="3">
    <source>
        <dbReference type="Proteomes" id="UP000710440"/>
    </source>
</evidence>
<dbReference type="InterPro" id="IPR011009">
    <property type="entry name" value="Kinase-like_dom_sf"/>
</dbReference>
<dbReference type="CDD" id="cd05120">
    <property type="entry name" value="APH_ChoK_like"/>
    <property type="match status" value="1"/>
</dbReference>
<sequence length="300" mass="33802">MLELPGLRRPQETGSVFPLKDNDIANLSRDQLIHALDAAPPLWENGGVRIVRVSSGVVVKYGSDVHIWEAANMRFVAQHTNIRLPTVLDAWETNGESGHEDTICYIAMSYIRGQQLDEVWPTLSDASRCDIQQQLHQFIQELRLLKSDKPGPIGGGVSNGAFFTDYGAGPFVSQEDMERWFDGRLAVCRQFGLVDQAQEGFRGLFRDLAMCHMDLHPRNIILDGRGKVWLIDWAFAGMYPAYFETASILRNGWTTYFGDWLGQGDRARFGEEINRLFSISFALTTGALCQPTETTHDMTR</sequence>
<comment type="caution">
    <text evidence="2">The sequence shown here is derived from an EMBL/GenBank/DDBJ whole genome shotgun (WGS) entry which is preliminary data.</text>
</comment>
<dbReference type="AlphaFoldDB" id="A0A9P3BQ25"/>
<dbReference type="OrthoDB" id="3250044at2759"/>
<dbReference type="InterPro" id="IPR002575">
    <property type="entry name" value="Aminoglycoside_PTrfase"/>
</dbReference>
<gene>
    <name evidence="2" type="ORF">Aspvir_004453</name>
</gene>
<dbReference type="PANTHER" id="PTHR21310">
    <property type="entry name" value="AMINOGLYCOSIDE PHOSPHOTRANSFERASE-RELATED-RELATED"/>
    <property type="match status" value="1"/>
</dbReference>
<dbReference type="Gene3D" id="3.90.1200.10">
    <property type="match status" value="1"/>
</dbReference>
<reference evidence="2 3" key="1">
    <citation type="submission" date="2021-02" db="EMBL/GenBank/DDBJ databases">
        <title>Pan-genome distribution and transcriptional activeness of fungal secondary metabolism genes in Aspergillus section Fumigati.</title>
        <authorList>
            <person name="Takahashi H."/>
            <person name="Umemura M."/>
            <person name="Ninomiya A."/>
            <person name="Kusuya Y."/>
            <person name="Urayama S."/>
            <person name="Shimizu M."/>
            <person name="Watanabe A."/>
            <person name="Kamei K."/>
            <person name="Yaguchi T."/>
            <person name="Hagiwara D."/>
        </authorList>
    </citation>
    <scope>NUCLEOTIDE SEQUENCE [LARGE SCALE GENOMIC DNA]</scope>
    <source>
        <strain evidence="2 3">IFM 47045</strain>
    </source>
</reference>
<proteinExistence type="predicted"/>
<dbReference type="PANTHER" id="PTHR21310:SF39">
    <property type="entry name" value="AMINOGLYCOSIDE PHOSPHOTRANSFERASE DOMAIN-CONTAINING PROTEIN"/>
    <property type="match status" value="1"/>
</dbReference>
<protein>
    <recommendedName>
        <fullName evidence="1">Aminoglycoside phosphotransferase domain-containing protein</fullName>
    </recommendedName>
</protein>